<evidence type="ECO:0000313" key="7">
    <source>
        <dbReference type="Proteomes" id="UP000663853"/>
    </source>
</evidence>
<evidence type="ECO:0000256" key="2">
    <source>
        <dbReference type="ARBA" id="ARBA00009199"/>
    </source>
</evidence>
<dbReference type="Proteomes" id="UP000663853">
    <property type="component" value="Unassembled WGS sequence"/>
</dbReference>
<comment type="caution">
    <text evidence="6">The sequence shown here is derived from an EMBL/GenBank/DDBJ whole genome shotgun (WGS) entry which is preliminary data.</text>
</comment>
<feature type="domain" description="Amidase" evidence="5">
    <location>
        <begin position="184"/>
        <end position="651"/>
    </location>
</feature>
<keyword evidence="4" id="KW-0378">Hydrolase</keyword>
<gene>
    <name evidence="6" type="ORF">RDB_LOCUS160145</name>
</gene>
<protein>
    <recommendedName>
        <fullName evidence="3">amidase</fullName>
        <ecNumber evidence="3">3.5.1.4</ecNumber>
    </recommendedName>
</protein>
<evidence type="ECO:0000313" key="6">
    <source>
        <dbReference type="EMBL" id="CAE6526380.1"/>
    </source>
</evidence>
<dbReference type="EMBL" id="CAJMXA010003911">
    <property type="protein sequence ID" value="CAE6526380.1"/>
    <property type="molecule type" value="Genomic_DNA"/>
</dbReference>
<name>A0A8H3HL76_9AGAM</name>
<dbReference type="InterPro" id="IPR036928">
    <property type="entry name" value="AS_sf"/>
</dbReference>
<evidence type="ECO:0000256" key="4">
    <source>
        <dbReference type="ARBA" id="ARBA00022801"/>
    </source>
</evidence>
<evidence type="ECO:0000256" key="1">
    <source>
        <dbReference type="ARBA" id="ARBA00001311"/>
    </source>
</evidence>
<evidence type="ECO:0000256" key="3">
    <source>
        <dbReference type="ARBA" id="ARBA00012922"/>
    </source>
</evidence>
<dbReference type="GO" id="GO:0004040">
    <property type="term" value="F:amidase activity"/>
    <property type="evidence" value="ECO:0007669"/>
    <property type="project" value="UniProtKB-EC"/>
</dbReference>
<reference evidence="6" key="1">
    <citation type="submission" date="2021-01" db="EMBL/GenBank/DDBJ databases">
        <authorList>
            <person name="Kaushik A."/>
        </authorList>
    </citation>
    <scope>NUCLEOTIDE SEQUENCE</scope>
    <source>
        <strain evidence="6">AG6-10EEA</strain>
    </source>
</reference>
<dbReference type="Gene3D" id="3.90.1300.10">
    <property type="entry name" value="Amidase signature (AS) domain"/>
    <property type="match status" value="1"/>
</dbReference>
<dbReference type="PANTHER" id="PTHR46072">
    <property type="entry name" value="AMIDASE-RELATED-RELATED"/>
    <property type="match status" value="1"/>
</dbReference>
<accession>A0A8H3HL76</accession>
<comment type="similarity">
    <text evidence="2">Belongs to the amidase family.</text>
</comment>
<proteinExistence type="inferred from homology"/>
<dbReference type="SUPFAM" id="SSF75304">
    <property type="entry name" value="Amidase signature (AS) enzymes"/>
    <property type="match status" value="1"/>
</dbReference>
<dbReference type="InterPro" id="IPR023631">
    <property type="entry name" value="Amidase_dom"/>
</dbReference>
<dbReference type="AlphaFoldDB" id="A0A8H3HL76"/>
<dbReference type="EC" id="3.5.1.4" evidence="3"/>
<evidence type="ECO:0000259" key="5">
    <source>
        <dbReference type="Pfam" id="PF01425"/>
    </source>
</evidence>
<dbReference type="PROSITE" id="PS00571">
    <property type="entry name" value="AMIDASES"/>
    <property type="match status" value="1"/>
</dbReference>
<sequence>MEQLRPPAMGAYFDGPTQRLDHCLCVLRWNAYFLRRFITISWELYGYPFHPSSRITTLHCITMTALDVVVTSTTKPTVSTVEPVPKHRLTMPLSCVAPNEAPLNTPPLSPSPWRDVAARKCEDRASRLRAYSQWSLGASLPSSSQKNVVPLVHTRLTQRERSFLALDVTSLAGRLAAEECTSVEVTTAFCKAAYASQELTNCLTEIMFTQALVRARELDDHLTKTGEVVGPLHGVPISIKDHVLVKGEDTATGYIAWAGQTVADRDACVVQILRAAGAVIYVKTANPQSLLCLETSNNIYGCTTNPFNRDLSPGGSSGGEGALIACRGSLMGVGTDIGGSIRVPAAWSGLYGFKPSVARMPHTGLLGSQDGMDNIVGVVGPLAHSARDLELFCRVMSQYESWTLEHQVLNIPWNQSVAQSRGEGLPKRLVIGILSDDGVVAPHPPIAAQLQKTRAALLAAGHEVVDWIPMEHQEAWDLIVKLYLLDGGKEYRETLAESGEPAMPLVEWMLAHAAGRAPYTVDQTWALNAAREQFRARGLRHWNASAARSKQGRAFDAVLCPVAPTLAPPHDTTRWWGYSSYWNLLDLPAVVFPSGKPLDATAWDSSRETALPAARNSVEEFVHRQWNPKTYHGAPVALQLVGRRLHEEKVLAILNIVEDAVARFENA</sequence>
<organism evidence="6 7">
    <name type="scientific">Rhizoctonia solani</name>
    <dbReference type="NCBI Taxonomy" id="456999"/>
    <lineage>
        <taxon>Eukaryota</taxon>
        <taxon>Fungi</taxon>
        <taxon>Dikarya</taxon>
        <taxon>Basidiomycota</taxon>
        <taxon>Agaricomycotina</taxon>
        <taxon>Agaricomycetes</taxon>
        <taxon>Cantharellales</taxon>
        <taxon>Ceratobasidiaceae</taxon>
        <taxon>Rhizoctonia</taxon>
    </lineage>
</organism>
<comment type="catalytic activity">
    <reaction evidence="1">
        <text>a monocarboxylic acid amide + H2O = a monocarboxylate + NH4(+)</text>
        <dbReference type="Rhea" id="RHEA:12020"/>
        <dbReference type="ChEBI" id="CHEBI:15377"/>
        <dbReference type="ChEBI" id="CHEBI:28938"/>
        <dbReference type="ChEBI" id="CHEBI:35757"/>
        <dbReference type="ChEBI" id="CHEBI:83628"/>
        <dbReference type="EC" id="3.5.1.4"/>
    </reaction>
</comment>
<dbReference type="InterPro" id="IPR020556">
    <property type="entry name" value="Amidase_CS"/>
</dbReference>
<dbReference type="Pfam" id="PF01425">
    <property type="entry name" value="Amidase"/>
    <property type="match status" value="1"/>
</dbReference>